<dbReference type="EMBL" id="VCMV01000063">
    <property type="protein sequence ID" value="KAB0264727.1"/>
    <property type="molecule type" value="Genomic_DNA"/>
</dbReference>
<evidence type="ECO:0000313" key="1">
    <source>
        <dbReference type="EMBL" id="KAB0264727.1"/>
    </source>
</evidence>
<keyword evidence="2" id="KW-1185">Reference proteome</keyword>
<dbReference type="OrthoDB" id="8163602at2"/>
<comment type="caution">
    <text evidence="1">The sequence shown here is derived from an EMBL/GenBank/DDBJ whole genome shotgun (WGS) entry which is preliminary data.</text>
</comment>
<dbReference type="AlphaFoldDB" id="A0A5N3P4S4"/>
<evidence type="ECO:0008006" key="3">
    <source>
        <dbReference type="Google" id="ProtNLM"/>
    </source>
</evidence>
<dbReference type="Proteomes" id="UP000325684">
    <property type="component" value="Unassembled WGS sequence"/>
</dbReference>
<proteinExistence type="predicted"/>
<protein>
    <recommendedName>
        <fullName evidence="3">Lipoprotein</fullName>
    </recommendedName>
</protein>
<name>A0A5N3P4S4_9HYPH</name>
<sequence>MKPTSLAFFVTIATMLAGCQTLDQRVEARSKLVCFQAGYGETSPRHRECMETLTPVAMDMERKAALRQFNEGLDTIAAGLNRNDGGVTCVTSGSVTRCR</sequence>
<organism evidence="1 2">
    <name type="scientific">Microvirga brassicacearum</name>
    <dbReference type="NCBI Taxonomy" id="2580413"/>
    <lineage>
        <taxon>Bacteria</taxon>
        <taxon>Pseudomonadati</taxon>
        <taxon>Pseudomonadota</taxon>
        <taxon>Alphaproteobacteria</taxon>
        <taxon>Hyphomicrobiales</taxon>
        <taxon>Methylobacteriaceae</taxon>
        <taxon>Microvirga</taxon>
    </lineage>
</organism>
<evidence type="ECO:0000313" key="2">
    <source>
        <dbReference type="Proteomes" id="UP000325684"/>
    </source>
</evidence>
<gene>
    <name evidence="1" type="ORF">FEZ63_22015</name>
</gene>
<accession>A0A5N3P4S4</accession>
<reference evidence="1 2" key="1">
    <citation type="journal article" date="2019" name="Microorganisms">
        <title>Genome Insights into the Novel Species Microvirga brassicacearum, a Rapeseed Endophyte with Biotechnological Potential.</title>
        <authorList>
            <person name="Jimenez-Gomez A."/>
            <person name="Saati-Santamaria Z."/>
            <person name="Igual J.M."/>
            <person name="Rivas R."/>
            <person name="Mateos P.F."/>
            <person name="Garcia-Fraile P."/>
        </authorList>
    </citation>
    <scope>NUCLEOTIDE SEQUENCE [LARGE SCALE GENOMIC DNA]</scope>
    <source>
        <strain evidence="1 2">CDVBN77</strain>
    </source>
</reference>
<dbReference type="RefSeq" id="WP_150948792.1">
    <property type="nucleotide sequence ID" value="NZ_VCMV01000063.1"/>
</dbReference>
<dbReference type="PROSITE" id="PS51257">
    <property type="entry name" value="PROKAR_LIPOPROTEIN"/>
    <property type="match status" value="1"/>
</dbReference>